<feature type="DNA-binding region" description="H-T-H motif" evidence="4">
    <location>
        <begin position="34"/>
        <end position="53"/>
    </location>
</feature>
<dbReference type="PRINTS" id="PR00455">
    <property type="entry name" value="HTHTETR"/>
</dbReference>
<reference evidence="6 7" key="1">
    <citation type="journal article" date="2018" name="Int. J. Syst. Evol. Microbiol.">
        <title>Epidermidibacterium keratini gen. nov., sp. nov., a member of the family Sporichthyaceae, isolated from keratin epidermis.</title>
        <authorList>
            <person name="Lee D.G."/>
            <person name="Trujillo M.E."/>
            <person name="Kang S."/>
            <person name="Nam J.J."/>
            <person name="Kim Y.J."/>
        </authorList>
    </citation>
    <scope>NUCLEOTIDE SEQUENCE [LARGE SCALE GENOMIC DNA]</scope>
    <source>
        <strain evidence="6 7">EPI-7</strain>
    </source>
</reference>
<dbReference type="InterPro" id="IPR050109">
    <property type="entry name" value="HTH-type_TetR-like_transc_reg"/>
</dbReference>
<evidence type="ECO:0000259" key="5">
    <source>
        <dbReference type="PROSITE" id="PS50977"/>
    </source>
</evidence>
<evidence type="ECO:0000313" key="7">
    <source>
        <dbReference type="Proteomes" id="UP000463857"/>
    </source>
</evidence>
<dbReference type="GO" id="GO:0003700">
    <property type="term" value="F:DNA-binding transcription factor activity"/>
    <property type="evidence" value="ECO:0007669"/>
    <property type="project" value="TreeGrafter"/>
</dbReference>
<name>A0A7L4YMU7_9ACTN</name>
<dbReference type="PROSITE" id="PS50977">
    <property type="entry name" value="HTH_TETR_2"/>
    <property type="match status" value="2"/>
</dbReference>
<accession>A0A7L4YMU7</accession>
<dbReference type="Pfam" id="PF00440">
    <property type="entry name" value="TetR_N"/>
    <property type="match status" value="2"/>
</dbReference>
<dbReference type="RefSeq" id="WP_159545268.1">
    <property type="nucleotide sequence ID" value="NZ_CP047156.1"/>
</dbReference>
<keyword evidence="3" id="KW-0804">Transcription</keyword>
<dbReference type="PANTHER" id="PTHR30055:SF234">
    <property type="entry name" value="HTH-TYPE TRANSCRIPTIONAL REGULATOR BETI"/>
    <property type="match status" value="1"/>
</dbReference>
<dbReference type="AlphaFoldDB" id="A0A7L4YMU7"/>
<feature type="DNA-binding region" description="H-T-H motif" evidence="4">
    <location>
        <begin position="227"/>
        <end position="246"/>
    </location>
</feature>
<dbReference type="OrthoDB" id="4456617at2"/>
<dbReference type="SUPFAM" id="SSF46689">
    <property type="entry name" value="Homeodomain-like"/>
    <property type="match status" value="2"/>
</dbReference>
<feature type="domain" description="HTH tetR-type" evidence="5">
    <location>
        <begin position="204"/>
        <end position="264"/>
    </location>
</feature>
<dbReference type="GO" id="GO:0000976">
    <property type="term" value="F:transcription cis-regulatory region binding"/>
    <property type="evidence" value="ECO:0007669"/>
    <property type="project" value="TreeGrafter"/>
</dbReference>
<gene>
    <name evidence="6" type="ORF">EK0264_10130</name>
</gene>
<dbReference type="Proteomes" id="UP000463857">
    <property type="component" value="Chromosome"/>
</dbReference>
<evidence type="ECO:0000313" key="6">
    <source>
        <dbReference type="EMBL" id="QHC00611.1"/>
    </source>
</evidence>
<proteinExistence type="predicted"/>
<dbReference type="Gene3D" id="1.10.357.10">
    <property type="entry name" value="Tetracycline Repressor, domain 2"/>
    <property type="match status" value="2"/>
</dbReference>
<sequence>MSESTGAVRPANRRDLILEAATALFRDRGYGAVSLADVAAAVDVTPPALYRHVKDKQELLGLCLDRAVSDLVARVAQADSFDALAANVTDMIRQRRGLAPLWRRESVHLDAAVRRRQAERLRRVGTVIDELTAAERPDLPAEQASLLGTATLSLFTAIALHRPSFGVRAVNTWAGQLARAIADAPVDAAPDTVPTPTAIPDSLVPRRARILAAASELFADRGVDAVSIEEIGHRAGIAGPSVYKHFGGKLPIVDALAQRASDVFLGVVREAVESTDASSRLRVAIAAHAGVVLADPQLITFVGAYRDASWAGQPNAVYRDYRGFFIDLIAAAYPDRGRAVCVATADVLLFVLGDLARRRESRLSDLVVLGDALISPLSAGRR</sequence>
<protein>
    <submittedName>
        <fullName evidence="6">TetR family transcriptional regulator</fullName>
    </submittedName>
</protein>
<dbReference type="EMBL" id="CP047156">
    <property type="protein sequence ID" value="QHC00611.1"/>
    <property type="molecule type" value="Genomic_DNA"/>
</dbReference>
<dbReference type="PANTHER" id="PTHR30055">
    <property type="entry name" value="HTH-TYPE TRANSCRIPTIONAL REGULATOR RUTR"/>
    <property type="match status" value="1"/>
</dbReference>
<dbReference type="InterPro" id="IPR023772">
    <property type="entry name" value="DNA-bd_HTH_TetR-type_CS"/>
</dbReference>
<feature type="domain" description="HTH tetR-type" evidence="5">
    <location>
        <begin position="11"/>
        <end position="71"/>
    </location>
</feature>
<dbReference type="Gene3D" id="1.10.10.60">
    <property type="entry name" value="Homeodomain-like"/>
    <property type="match status" value="1"/>
</dbReference>
<dbReference type="InParanoid" id="A0A7L4YMU7"/>
<keyword evidence="1" id="KW-0805">Transcription regulation</keyword>
<keyword evidence="7" id="KW-1185">Reference proteome</keyword>
<evidence type="ECO:0000256" key="3">
    <source>
        <dbReference type="ARBA" id="ARBA00023163"/>
    </source>
</evidence>
<evidence type="ECO:0000256" key="2">
    <source>
        <dbReference type="ARBA" id="ARBA00023125"/>
    </source>
</evidence>
<evidence type="ECO:0000256" key="4">
    <source>
        <dbReference type="PROSITE-ProRule" id="PRU00335"/>
    </source>
</evidence>
<dbReference type="InterPro" id="IPR009057">
    <property type="entry name" value="Homeodomain-like_sf"/>
</dbReference>
<organism evidence="6 7">
    <name type="scientific">Epidermidibacterium keratini</name>
    <dbReference type="NCBI Taxonomy" id="1891644"/>
    <lineage>
        <taxon>Bacteria</taxon>
        <taxon>Bacillati</taxon>
        <taxon>Actinomycetota</taxon>
        <taxon>Actinomycetes</taxon>
        <taxon>Sporichthyales</taxon>
        <taxon>Sporichthyaceae</taxon>
        <taxon>Epidermidibacterium</taxon>
    </lineage>
</organism>
<evidence type="ECO:0000256" key="1">
    <source>
        <dbReference type="ARBA" id="ARBA00023015"/>
    </source>
</evidence>
<dbReference type="InterPro" id="IPR001647">
    <property type="entry name" value="HTH_TetR"/>
</dbReference>
<dbReference type="PROSITE" id="PS01081">
    <property type="entry name" value="HTH_TETR_1"/>
    <property type="match status" value="2"/>
</dbReference>
<keyword evidence="2 4" id="KW-0238">DNA-binding</keyword>
<dbReference type="KEGG" id="eke:EK0264_10130"/>